<evidence type="ECO:0000256" key="1">
    <source>
        <dbReference type="SAM" id="MobiDB-lite"/>
    </source>
</evidence>
<reference evidence="2" key="1">
    <citation type="submission" date="2016-04" db="EMBL/GenBank/DDBJ databases">
        <authorList>
            <person name="Evans L.H."/>
            <person name="Alamgir A."/>
            <person name="Owens N."/>
            <person name="Weber N.D."/>
            <person name="Virtaneva K."/>
            <person name="Barbian K."/>
            <person name="Babar A."/>
            <person name="Rosenke K."/>
        </authorList>
    </citation>
    <scope>NUCLEOTIDE SEQUENCE</scope>
    <source>
        <strain evidence="2">Nono1</strain>
    </source>
</reference>
<dbReference type="EMBL" id="LT559118">
    <property type="protein sequence ID" value="SBP01306.1"/>
    <property type="molecule type" value="Genomic_DNA"/>
</dbReference>
<gene>
    <name evidence="2" type="ORF">BN4615_P10822</name>
</gene>
<organism evidence="2">
    <name type="scientific">Nonomuraea gerenzanensis</name>
    <dbReference type="NCBI Taxonomy" id="93944"/>
    <lineage>
        <taxon>Bacteria</taxon>
        <taxon>Bacillati</taxon>
        <taxon>Actinomycetota</taxon>
        <taxon>Actinomycetes</taxon>
        <taxon>Streptosporangiales</taxon>
        <taxon>Streptosporangiaceae</taxon>
        <taxon>Nonomuraea</taxon>
    </lineage>
</organism>
<feature type="region of interest" description="Disordered" evidence="1">
    <location>
        <begin position="97"/>
        <end position="135"/>
    </location>
</feature>
<dbReference type="AlphaFoldDB" id="A0A1M4ER30"/>
<proteinExistence type="predicted"/>
<evidence type="ECO:0000313" key="2">
    <source>
        <dbReference type="EMBL" id="SBP01306.1"/>
    </source>
</evidence>
<name>A0A1M4ER30_9ACTN</name>
<sequence length="443" mass="48131">MPTITPWKLGAMRRRLRQVFIIGLTLSLLGIGVPAYSEDGDRNCNSDLPAGTPSYVVCTWLNTPEEALETAMFWLGNDGQNMEDAAPIPPIMIDCSEEGNSCPTDSEGDGQLHDVDGPDVPGAEDGGTPECQNGEQCYVDPNTITEAEKTAAQETPAGQATQAMAQTQTTMRVWIETELADDYKAGKLTEAAKRIAALVATQPGVVGVRFTSQLGYNQTFTTADELDKFVSETATALRTLLPGKKLAAHTVVPVFGCGTDQTCTAEMTKKYPLLDPERIGAWLSKGYLDQLALDSGHLATAYATWKIDATAAQRNQWAQVQGRAWDAYAQIATEDASFTAAGSSALTEEQITKAIAERIAAPLRSDAAETVTLWSRWQNEQGQINRMYGEKWAANATWEQLKKLDTIKPRLATIYDPANPEVDPATDLQKLSEVFGQVYLHTS</sequence>
<accession>A0A1M4ER30</accession>
<protein>
    <submittedName>
        <fullName evidence="2">Uncharacterized protein</fullName>
    </submittedName>
</protein>